<dbReference type="AlphaFoldDB" id="A0A5J5BAQ8"/>
<dbReference type="GO" id="GO:0005634">
    <property type="term" value="C:nucleus"/>
    <property type="evidence" value="ECO:0007669"/>
    <property type="project" value="UniProtKB-SubCell"/>
</dbReference>
<evidence type="ECO:0000256" key="2">
    <source>
        <dbReference type="ARBA" id="ARBA00004286"/>
    </source>
</evidence>
<feature type="compositionally biased region" description="Basic and acidic residues" evidence="8">
    <location>
        <begin position="364"/>
        <end position="377"/>
    </location>
</feature>
<keyword evidence="4" id="KW-0808">Transferase</keyword>
<comment type="subcellular location">
    <subcellularLocation>
        <location evidence="2">Chromosome</location>
    </subcellularLocation>
    <subcellularLocation>
        <location evidence="1">Nucleus</location>
    </subcellularLocation>
</comment>
<dbReference type="SMART" id="SM00317">
    <property type="entry name" value="SET"/>
    <property type="match status" value="1"/>
</dbReference>
<dbReference type="PROSITE" id="PS51580">
    <property type="entry name" value="SAM_MT43_3"/>
    <property type="match status" value="1"/>
</dbReference>
<dbReference type="OrthoDB" id="308383at2759"/>
<dbReference type="Pfam" id="PF10440">
    <property type="entry name" value="WIYLD"/>
    <property type="match status" value="1"/>
</dbReference>
<proteinExistence type="predicted"/>
<gene>
    <name evidence="10" type="ORF">F0562_025664</name>
</gene>
<dbReference type="SMART" id="SM00468">
    <property type="entry name" value="PreSET"/>
    <property type="match status" value="1"/>
</dbReference>
<dbReference type="InterPro" id="IPR018848">
    <property type="entry name" value="WIYLD_domain"/>
</dbReference>
<organism evidence="10 11">
    <name type="scientific">Nyssa sinensis</name>
    <dbReference type="NCBI Taxonomy" id="561372"/>
    <lineage>
        <taxon>Eukaryota</taxon>
        <taxon>Viridiplantae</taxon>
        <taxon>Streptophyta</taxon>
        <taxon>Embryophyta</taxon>
        <taxon>Tracheophyta</taxon>
        <taxon>Spermatophyta</taxon>
        <taxon>Magnoliopsida</taxon>
        <taxon>eudicotyledons</taxon>
        <taxon>Gunneridae</taxon>
        <taxon>Pentapetalae</taxon>
        <taxon>asterids</taxon>
        <taxon>Cornales</taxon>
        <taxon>Nyssaceae</taxon>
        <taxon>Nyssa</taxon>
    </lineage>
</organism>
<dbReference type="GO" id="GO:0042054">
    <property type="term" value="F:histone methyltransferase activity"/>
    <property type="evidence" value="ECO:0007669"/>
    <property type="project" value="InterPro"/>
</dbReference>
<keyword evidence="5" id="KW-0479">Metal-binding</keyword>
<evidence type="ECO:0000256" key="3">
    <source>
        <dbReference type="ARBA" id="ARBA00022454"/>
    </source>
</evidence>
<dbReference type="PANTHER" id="PTHR46450:SF24">
    <property type="entry name" value="HISTONE-LYSINE N-METHYLTRANSFERASE SUVR4"/>
    <property type="match status" value="1"/>
</dbReference>
<dbReference type="SUPFAM" id="SSF82199">
    <property type="entry name" value="SET domain"/>
    <property type="match status" value="1"/>
</dbReference>
<keyword evidence="11" id="KW-1185">Reference proteome</keyword>
<dbReference type="InterPro" id="IPR046341">
    <property type="entry name" value="SET_dom_sf"/>
</dbReference>
<reference evidence="10 11" key="1">
    <citation type="submission" date="2019-09" db="EMBL/GenBank/DDBJ databases">
        <title>A chromosome-level genome assembly of the Chinese tupelo Nyssa sinensis.</title>
        <authorList>
            <person name="Yang X."/>
            <person name="Kang M."/>
            <person name="Yang Y."/>
            <person name="Xiong H."/>
            <person name="Wang M."/>
            <person name="Zhang Z."/>
            <person name="Wang Z."/>
            <person name="Wu H."/>
            <person name="Ma T."/>
            <person name="Liu J."/>
            <person name="Xi Z."/>
        </authorList>
    </citation>
    <scope>NUCLEOTIDE SEQUENCE [LARGE SCALE GENOMIC DNA]</scope>
    <source>
        <strain evidence="10">J267</strain>
        <tissue evidence="10">Leaf</tissue>
    </source>
</reference>
<evidence type="ECO:0000256" key="4">
    <source>
        <dbReference type="ARBA" id="ARBA00022679"/>
    </source>
</evidence>
<feature type="domain" description="SET" evidence="9">
    <location>
        <begin position="568"/>
        <end position="702"/>
    </location>
</feature>
<name>A0A5J5BAQ8_9ASTE</name>
<evidence type="ECO:0000313" key="11">
    <source>
        <dbReference type="Proteomes" id="UP000325577"/>
    </source>
</evidence>
<evidence type="ECO:0000256" key="5">
    <source>
        <dbReference type="ARBA" id="ARBA00022723"/>
    </source>
</evidence>
<feature type="region of interest" description="Disordered" evidence="8">
    <location>
        <begin position="357"/>
        <end position="386"/>
    </location>
</feature>
<dbReference type="InterPro" id="IPR025776">
    <property type="entry name" value="SUVR4/1/2"/>
</dbReference>
<evidence type="ECO:0000256" key="8">
    <source>
        <dbReference type="SAM" id="MobiDB-lite"/>
    </source>
</evidence>
<dbReference type="FunFam" id="2.170.270.10:FF:000046">
    <property type="entry name" value="SET-domain containing protein lysine methyltransferase family protein"/>
    <property type="match status" value="1"/>
</dbReference>
<dbReference type="Proteomes" id="UP000325577">
    <property type="component" value="Linkage Group LG14"/>
</dbReference>
<dbReference type="Pfam" id="PF05033">
    <property type="entry name" value="Pre-SET"/>
    <property type="match status" value="1"/>
</dbReference>
<accession>A0A5J5BAQ8</accession>
<dbReference type="InterPro" id="IPR043017">
    <property type="entry name" value="WIYLD_dom_sf"/>
</dbReference>
<evidence type="ECO:0000256" key="7">
    <source>
        <dbReference type="ARBA" id="ARBA00023242"/>
    </source>
</evidence>
<evidence type="ECO:0000259" key="9">
    <source>
        <dbReference type="PROSITE" id="PS50280"/>
    </source>
</evidence>
<keyword evidence="6" id="KW-0862">Zinc</keyword>
<keyword evidence="3" id="KW-0158">Chromosome</keyword>
<protein>
    <recommendedName>
        <fullName evidence="9">SET domain-containing protein</fullName>
    </recommendedName>
</protein>
<dbReference type="Gene3D" id="1.10.8.850">
    <property type="entry name" value="Histone-lysine N methyltransferase , C-terminal domain-like"/>
    <property type="match status" value="1"/>
</dbReference>
<evidence type="ECO:0000313" key="10">
    <source>
        <dbReference type="EMBL" id="KAA8538972.1"/>
    </source>
</evidence>
<dbReference type="InterPro" id="IPR001214">
    <property type="entry name" value="SET_dom"/>
</dbReference>
<sequence length="734" mass="82780">MATNPRVSKAFRAMRDLGIPAETVKPVLKNLLKLYDKNWELIEEDNYRTLADAIFESADDEQREFKKHDSMVYDGSEPPFKKVHLVQQEDQVSSTMNNVSTVLGLKECEIPQTSSLPKLMDSSQLGLRDHSTESSFHVLQAPFSDKGKDLISSNFPPRDQKLSSGRASCAFQSNQAIDGSSYDHKRREKMAKGHYEEDLIKPKKELSINDLPQFSVPTSMVFSAFPGSLEHSSTEKNSVKYLMSQNADKDNKDNRSGCNYGTSGESSFDIASSPCGEVKISLNCNSAHGQPHFHIPNLDAVMKFVENKYLRSYKIVGPKFSLMKLLKELCESYLELGTFSTDRSVIKRSALDDSHQCTMGANRESLRTDNSARDSNKNESSCSGSLNSQGLLVAQEQPTAHIKKRSFRKIRDITKGTEKVRISLLDEIGNEHLPKFVYVPQNIIYQNAYVHFSLARIADEDCCSSCLGDCLSLAVPCACARDTGGEFAYTPQGLLKEDFLSACISMDQEPQKHYNFYCQDCPLERAKNGYRPEPCKGHLVRKFIKECWRKCGCNMLCGNRVVQRGIARNVQVFLTNEGKGWGLQTLEELPKGAFICEYVGEILTNMELYERNKESSGSERHTYPVLLDADWGSEGVLKDEDALCLDATYYGNVARFVNHRCFDANLLEIPVEVETPDHHYYHLAFFTKRKVDALEELTWDYGIDFDDQNHPIKAFQCCCGSAFCRDVKRKATTS</sequence>
<dbReference type="GO" id="GO:0008270">
    <property type="term" value="F:zinc ion binding"/>
    <property type="evidence" value="ECO:0007669"/>
    <property type="project" value="InterPro"/>
</dbReference>
<evidence type="ECO:0000256" key="1">
    <source>
        <dbReference type="ARBA" id="ARBA00004123"/>
    </source>
</evidence>
<dbReference type="PANTHER" id="PTHR46450">
    <property type="entry name" value="INACTIVE HISTONE-LYSINE N-METHYLTRANSFERASE SUVR1-RELATED"/>
    <property type="match status" value="1"/>
</dbReference>
<dbReference type="Gene3D" id="2.170.270.10">
    <property type="entry name" value="SET domain"/>
    <property type="match status" value="1"/>
</dbReference>
<dbReference type="Pfam" id="PF00856">
    <property type="entry name" value="SET"/>
    <property type="match status" value="1"/>
</dbReference>
<dbReference type="PROSITE" id="PS50280">
    <property type="entry name" value="SET"/>
    <property type="match status" value="1"/>
</dbReference>
<dbReference type="EMBL" id="CM018037">
    <property type="protein sequence ID" value="KAA8538972.1"/>
    <property type="molecule type" value="Genomic_DNA"/>
</dbReference>
<dbReference type="CDD" id="cd10538">
    <property type="entry name" value="SET_SETDB-like"/>
    <property type="match status" value="1"/>
</dbReference>
<dbReference type="InterPro" id="IPR007728">
    <property type="entry name" value="Pre-SET_dom"/>
</dbReference>
<keyword evidence="7" id="KW-0539">Nucleus</keyword>
<dbReference type="GO" id="GO:0005694">
    <property type="term" value="C:chromosome"/>
    <property type="evidence" value="ECO:0007669"/>
    <property type="project" value="UniProtKB-SubCell"/>
</dbReference>
<evidence type="ECO:0000256" key="6">
    <source>
        <dbReference type="ARBA" id="ARBA00022833"/>
    </source>
</evidence>